<dbReference type="Gene3D" id="3.40.190.10">
    <property type="entry name" value="Periplasmic binding protein-like II"/>
    <property type="match status" value="2"/>
</dbReference>
<evidence type="ECO:0000313" key="3">
    <source>
        <dbReference type="Proteomes" id="UP000655589"/>
    </source>
</evidence>
<reference evidence="2" key="2">
    <citation type="submission" date="2020-09" db="EMBL/GenBank/DDBJ databases">
        <authorList>
            <person name="Sun Q."/>
            <person name="Ohkuma M."/>
        </authorList>
    </citation>
    <scope>NUCLEOTIDE SEQUENCE</scope>
    <source>
        <strain evidence="2">JCM 3051</strain>
    </source>
</reference>
<sequence>MTRRRPLRPTLRPIPPARPTDERTTPMSHPAPSHPAPRPPAGPAAPASAAPPRPAHRRRGTAALAASTALALLLSGCAAGARADDAPTTGGLAADAELPTEVPAGTTLVIGDPTTQKAFELAGEELTGDLGFEIEWANVSGGPQTVEAFNAGVLDLGSVADIPPIHAAWTGLDVQIYATQYREDWKEHPIYELAAAPGVELDALTDLRGLRIAFSPGQAQGALVLRALRAAGLTQDDVELVELPSTGDVYPTALAAGEVDVAPVGGTALARYLDGYGADGATSLRHGLRDDPGHLYGPTAVVRDPAKAAALRRYVAAWARARVWIYEHPEIWKEKYYVEDQGLSEEDAQYLVDTAARPEVPADLTDGIARTQETIDLLAGELDRPPLRASGLFDERFGPVAGEAAEQAWGAR</sequence>
<comment type="caution">
    <text evidence="2">The sequence shown here is derived from an EMBL/GenBank/DDBJ whole genome shotgun (WGS) entry which is preliminary data.</text>
</comment>
<accession>A0A8H9GK65</accession>
<dbReference type="PANTHER" id="PTHR30024:SF42">
    <property type="entry name" value="ALIPHATIC SULFONATES-BINDING PROTEIN-RELATED"/>
    <property type="match status" value="1"/>
</dbReference>
<evidence type="ECO:0000313" key="2">
    <source>
        <dbReference type="EMBL" id="GGM32698.1"/>
    </source>
</evidence>
<protein>
    <recommendedName>
        <fullName evidence="4">Sulfonate transport system substrate-binding protein</fullName>
    </recommendedName>
</protein>
<name>A0A8H9GK65_9MICO</name>
<feature type="region of interest" description="Disordered" evidence="1">
    <location>
        <begin position="1"/>
        <end position="62"/>
    </location>
</feature>
<dbReference type="EMBL" id="BMPT01000012">
    <property type="protein sequence ID" value="GGM32698.1"/>
    <property type="molecule type" value="Genomic_DNA"/>
</dbReference>
<dbReference type="Proteomes" id="UP000655589">
    <property type="component" value="Unassembled WGS sequence"/>
</dbReference>
<feature type="compositionally biased region" description="Pro residues" evidence="1">
    <location>
        <begin position="32"/>
        <end position="53"/>
    </location>
</feature>
<organism evidence="2 3">
    <name type="scientific">Promicromonospora citrea</name>
    <dbReference type="NCBI Taxonomy" id="43677"/>
    <lineage>
        <taxon>Bacteria</taxon>
        <taxon>Bacillati</taxon>
        <taxon>Actinomycetota</taxon>
        <taxon>Actinomycetes</taxon>
        <taxon>Micrococcales</taxon>
        <taxon>Promicromonosporaceae</taxon>
        <taxon>Promicromonospora</taxon>
    </lineage>
</organism>
<dbReference type="Pfam" id="PF12974">
    <property type="entry name" value="Phosphonate-bd"/>
    <property type="match status" value="1"/>
</dbReference>
<dbReference type="SUPFAM" id="SSF53850">
    <property type="entry name" value="Periplasmic binding protein-like II"/>
    <property type="match status" value="1"/>
</dbReference>
<proteinExistence type="predicted"/>
<keyword evidence="3" id="KW-1185">Reference proteome</keyword>
<evidence type="ECO:0000256" key="1">
    <source>
        <dbReference type="SAM" id="MobiDB-lite"/>
    </source>
</evidence>
<reference evidence="2" key="1">
    <citation type="journal article" date="2014" name="Int. J. Syst. Evol. Microbiol.">
        <title>Complete genome sequence of Corynebacterium casei LMG S-19264T (=DSM 44701T), isolated from a smear-ripened cheese.</title>
        <authorList>
            <consortium name="US DOE Joint Genome Institute (JGI-PGF)"/>
            <person name="Walter F."/>
            <person name="Albersmeier A."/>
            <person name="Kalinowski J."/>
            <person name="Ruckert C."/>
        </authorList>
    </citation>
    <scope>NUCLEOTIDE SEQUENCE</scope>
    <source>
        <strain evidence="2">JCM 3051</strain>
    </source>
</reference>
<gene>
    <name evidence="2" type="ORF">GCM10010102_30220</name>
</gene>
<dbReference type="AlphaFoldDB" id="A0A8H9GK65"/>
<evidence type="ECO:0008006" key="4">
    <source>
        <dbReference type="Google" id="ProtNLM"/>
    </source>
</evidence>
<dbReference type="PANTHER" id="PTHR30024">
    <property type="entry name" value="ALIPHATIC SULFONATES-BINDING PROTEIN-RELATED"/>
    <property type="match status" value="1"/>
</dbReference>